<dbReference type="OrthoDB" id="258246at2"/>
<dbReference type="InterPro" id="IPR012341">
    <property type="entry name" value="6hp_glycosidase-like_sf"/>
</dbReference>
<keyword evidence="5" id="KW-1185">Reference proteome</keyword>
<feature type="signal peptide" evidence="3">
    <location>
        <begin position="1"/>
        <end position="24"/>
    </location>
</feature>
<accession>A0A1I6LLJ0</accession>
<dbReference type="Pfam" id="PF07470">
    <property type="entry name" value="Glyco_hydro_88"/>
    <property type="match status" value="1"/>
</dbReference>
<dbReference type="SUPFAM" id="SSF48208">
    <property type="entry name" value="Six-hairpin glycosidases"/>
    <property type="match status" value="1"/>
</dbReference>
<organism evidence="4 5">
    <name type="scientific">Granulicella pectinivorans</name>
    <dbReference type="NCBI Taxonomy" id="474950"/>
    <lineage>
        <taxon>Bacteria</taxon>
        <taxon>Pseudomonadati</taxon>
        <taxon>Acidobacteriota</taxon>
        <taxon>Terriglobia</taxon>
        <taxon>Terriglobales</taxon>
        <taxon>Acidobacteriaceae</taxon>
        <taxon>Granulicella</taxon>
    </lineage>
</organism>
<dbReference type="EMBL" id="FOZL01000001">
    <property type="protein sequence ID" value="SFS04190.1"/>
    <property type="molecule type" value="Genomic_DNA"/>
</dbReference>
<dbReference type="PANTHER" id="PTHR33886">
    <property type="entry name" value="UNSATURATED RHAMNOGALACTURONAN HYDROLASE (EUROFUNG)"/>
    <property type="match status" value="1"/>
</dbReference>
<dbReference type="STRING" id="474950.SAMN05421771_0874"/>
<dbReference type="InterPro" id="IPR052043">
    <property type="entry name" value="PolySaccharide_Degr_Enz"/>
</dbReference>
<dbReference type="InterPro" id="IPR008928">
    <property type="entry name" value="6-hairpin_glycosidase_sf"/>
</dbReference>
<evidence type="ECO:0000313" key="4">
    <source>
        <dbReference type="EMBL" id="SFS04190.1"/>
    </source>
</evidence>
<evidence type="ECO:0000256" key="1">
    <source>
        <dbReference type="ARBA" id="ARBA00022801"/>
    </source>
</evidence>
<dbReference type="InterPro" id="IPR010905">
    <property type="entry name" value="Glyco_hydro_88"/>
</dbReference>
<keyword evidence="1 4" id="KW-0378">Hydrolase</keyword>
<protein>
    <submittedName>
        <fullName evidence="4">Rhamnogalacturonyl hydrolase YesR</fullName>
    </submittedName>
</protein>
<evidence type="ECO:0000256" key="3">
    <source>
        <dbReference type="SAM" id="SignalP"/>
    </source>
</evidence>
<reference evidence="4 5" key="1">
    <citation type="submission" date="2016-10" db="EMBL/GenBank/DDBJ databases">
        <authorList>
            <person name="de Groot N.N."/>
        </authorList>
    </citation>
    <scope>NUCLEOTIDE SEQUENCE [LARGE SCALE GENOMIC DNA]</scope>
    <source>
        <strain evidence="4 5">DSM 21001</strain>
    </source>
</reference>
<sequence>MASVTRRANALLLLSLSLVSPVFGQTAAEKSAMAGDTATDPGPRATLSGSTKPADVKAAVKKVADWELARMQGKYSQDWTIATLYAGFMAASSLTHDPKYAAFDKEVGEHWNWTLGPRRTHADDQAIGQTYLELYQRNPNPIYIESLRKQFDEMMDEPDPVAAAKPIWWWCDALFMAPPVWARLSAVTHDPKYNTYMDHQWHITDDLLWDKDEHLFYRDASYFQKREKGGQKIFWSRGNGWVMGGLVRVLDVLPKTDPSYPFYVERLKEMSAKIITIQRPDGLWSPGLLDTPNYELPEVSGSAFFVYALAYGINHHQLDARTYRPVVDKAWKALVSNIYADGRLGSIQPVGAAPGAFSAGSSYAFGTGAFMMAGSEVAKLR</sequence>
<name>A0A1I6LLJ0_9BACT</name>
<gene>
    <name evidence="4" type="ORF">SAMN05421771_0874</name>
</gene>
<proteinExistence type="predicted"/>
<keyword evidence="3" id="KW-0732">Signal</keyword>
<dbReference type="GO" id="GO:0016787">
    <property type="term" value="F:hydrolase activity"/>
    <property type="evidence" value="ECO:0007669"/>
    <property type="project" value="UniProtKB-KW"/>
</dbReference>
<feature type="region of interest" description="Disordered" evidence="2">
    <location>
        <begin position="32"/>
        <end position="52"/>
    </location>
</feature>
<dbReference type="RefSeq" id="WP_089836950.1">
    <property type="nucleotide sequence ID" value="NZ_FOZL01000001.1"/>
</dbReference>
<dbReference type="GO" id="GO:0005975">
    <property type="term" value="P:carbohydrate metabolic process"/>
    <property type="evidence" value="ECO:0007669"/>
    <property type="project" value="InterPro"/>
</dbReference>
<dbReference type="Proteomes" id="UP000199024">
    <property type="component" value="Unassembled WGS sequence"/>
</dbReference>
<dbReference type="Gene3D" id="1.50.10.10">
    <property type="match status" value="1"/>
</dbReference>
<dbReference type="AlphaFoldDB" id="A0A1I6LLJ0"/>
<dbReference type="PANTHER" id="PTHR33886:SF8">
    <property type="entry name" value="UNSATURATED RHAMNOGALACTURONAN HYDROLASE (EUROFUNG)"/>
    <property type="match status" value="1"/>
</dbReference>
<evidence type="ECO:0000313" key="5">
    <source>
        <dbReference type="Proteomes" id="UP000199024"/>
    </source>
</evidence>
<feature type="chain" id="PRO_5011653709" evidence="3">
    <location>
        <begin position="25"/>
        <end position="381"/>
    </location>
</feature>
<evidence type="ECO:0000256" key="2">
    <source>
        <dbReference type="SAM" id="MobiDB-lite"/>
    </source>
</evidence>